<keyword evidence="1" id="KW-0175">Coiled coil</keyword>
<keyword evidence="4" id="KW-1185">Reference proteome</keyword>
<dbReference type="Proteomes" id="UP000006250">
    <property type="component" value="Unassembled WGS sequence"/>
</dbReference>
<protein>
    <submittedName>
        <fullName evidence="3">Uncharacterized protein</fullName>
    </submittedName>
</protein>
<feature type="region of interest" description="Disordered" evidence="2">
    <location>
        <begin position="133"/>
        <end position="166"/>
    </location>
</feature>
<dbReference type="STRING" id="596151.DesfrDRAFT_1189"/>
<accession>E1JU90</accession>
<name>E1JU90_SOLFR</name>
<sequence length="206" mass="21575" precursor="true">MSLLLNKWVLGAVAGMLACVLTFGAGYRIGYGRADAARLAEVATLKAQAETWKAEQAKAWAEAERKARQELEATQSRANALAARLDRSKRQSAAKIRSITRRIPHATAGLDCVFGPEFVRLYNEAIGAAAPGSGDTGDGAVPQAADPAPVAGAPDAAPAAHPGLRPRRAVTPADILAHIRDYGTRAQAMEAQLNALIDLATDGGNR</sequence>
<feature type="compositionally biased region" description="Low complexity" evidence="2">
    <location>
        <begin position="138"/>
        <end position="160"/>
    </location>
</feature>
<dbReference type="EMBL" id="AECZ01000006">
    <property type="protein sequence ID" value="EFL52020.1"/>
    <property type="molecule type" value="Genomic_DNA"/>
</dbReference>
<organism evidence="3 4">
    <name type="scientific">Solidesulfovibrio fructosivorans JJ]</name>
    <dbReference type="NCBI Taxonomy" id="596151"/>
    <lineage>
        <taxon>Bacteria</taxon>
        <taxon>Pseudomonadati</taxon>
        <taxon>Thermodesulfobacteriota</taxon>
        <taxon>Desulfovibrionia</taxon>
        <taxon>Desulfovibrionales</taxon>
        <taxon>Desulfovibrionaceae</taxon>
        <taxon>Solidesulfovibrio</taxon>
    </lineage>
</organism>
<evidence type="ECO:0000313" key="3">
    <source>
        <dbReference type="EMBL" id="EFL52020.1"/>
    </source>
</evidence>
<dbReference type="eggNOG" id="ENOG502ZA0H">
    <property type="taxonomic scope" value="Bacteria"/>
</dbReference>
<dbReference type="PROSITE" id="PS51257">
    <property type="entry name" value="PROKAR_LIPOPROTEIN"/>
    <property type="match status" value="1"/>
</dbReference>
<evidence type="ECO:0000256" key="2">
    <source>
        <dbReference type="SAM" id="MobiDB-lite"/>
    </source>
</evidence>
<feature type="coiled-coil region" evidence="1">
    <location>
        <begin position="64"/>
        <end position="91"/>
    </location>
</feature>
<reference evidence="3 4" key="1">
    <citation type="submission" date="2010-08" db="EMBL/GenBank/DDBJ databases">
        <title>The draft genome of Desulfovibrio fructosovorans JJ.</title>
        <authorList>
            <consortium name="US DOE Joint Genome Institute (JGI-PGF)"/>
            <person name="Lucas S."/>
            <person name="Copeland A."/>
            <person name="Lapidus A."/>
            <person name="Cheng J.-F."/>
            <person name="Bruce D."/>
            <person name="Goodwin L."/>
            <person name="Pitluck S."/>
            <person name="Land M.L."/>
            <person name="Hauser L."/>
            <person name="Chang Y.-J."/>
            <person name="Jeffries C."/>
            <person name="Wall J.D."/>
            <person name="Stahl D.A."/>
            <person name="Arkin A.P."/>
            <person name="Dehal P."/>
            <person name="Stolyar S.M."/>
            <person name="Hazen T.C."/>
            <person name="Woyke T.J."/>
        </authorList>
    </citation>
    <scope>NUCLEOTIDE SEQUENCE [LARGE SCALE GENOMIC DNA]</scope>
    <source>
        <strain evidence="3 4">JJ</strain>
    </source>
</reference>
<dbReference type="AlphaFoldDB" id="E1JU90"/>
<gene>
    <name evidence="3" type="ORF">DesfrDRAFT_1189</name>
</gene>
<comment type="caution">
    <text evidence="3">The sequence shown here is derived from an EMBL/GenBank/DDBJ whole genome shotgun (WGS) entry which is preliminary data.</text>
</comment>
<evidence type="ECO:0000256" key="1">
    <source>
        <dbReference type="SAM" id="Coils"/>
    </source>
</evidence>
<evidence type="ECO:0000313" key="4">
    <source>
        <dbReference type="Proteomes" id="UP000006250"/>
    </source>
</evidence>
<proteinExistence type="predicted"/>
<dbReference type="RefSeq" id="WP_005992039.1">
    <property type="nucleotide sequence ID" value="NZ_AECZ01000006.1"/>
</dbReference>